<organism evidence="1 2">
    <name type="scientific">Quercus suber</name>
    <name type="common">Cork oak</name>
    <dbReference type="NCBI Taxonomy" id="58331"/>
    <lineage>
        <taxon>Eukaryota</taxon>
        <taxon>Viridiplantae</taxon>
        <taxon>Streptophyta</taxon>
        <taxon>Embryophyta</taxon>
        <taxon>Tracheophyta</taxon>
        <taxon>Spermatophyta</taxon>
        <taxon>Magnoliopsida</taxon>
        <taxon>eudicotyledons</taxon>
        <taxon>Gunneridae</taxon>
        <taxon>Pentapetalae</taxon>
        <taxon>rosids</taxon>
        <taxon>fabids</taxon>
        <taxon>Fagales</taxon>
        <taxon>Fagaceae</taxon>
        <taxon>Quercus</taxon>
    </lineage>
</organism>
<gene>
    <name evidence="1" type="primary">EBM_11</name>
    <name evidence="1" type="ORF">CFP56_021297</name>
</gene>
<dbReference type="GO" id="GO:0004553">
    <property type="term" value="F:hydrolase activity, hydrolyzing O-glycosyl compounds"/>
    <property type="evidence" value="ECO:0007669"/>
    <property type="project" value="InterPro"/>
</dbReference>
<dbReference type="AlphaFoldDB" id="A0AAW0KFW3"/>
<dbReference type="EMBL" id="PKMF04000330">
    <property type="protein sequence ID" value="KAK7837401.1"/>
    <property type="molecule type" value="Genomic_DNA"/>
</dbReference>
<dbReference type="InterPro" id="IPR043534">
    <property type="entry name" value="EBDG/EBM"/>
</dbReference>
<dbReference type="PANTHER" id="PTHR43536">
    <property type="entry name" value="MANNOSYLGLYCOPROTEIN ENDO-BETA-MANNOSIDASE"/>
    <property type="match status" value="1"/>
</dbReference>
<protein>
    <submittedName>
        <fullName evidence="1">Mannosylglycoprotein endo-beta-mannosidase</fullName>
    </submittedName>
</protein>
<dbReference type="Proteomes" id="UP000237347">
    <property type="component" value="Unassembled WGS sequence"/>
</dbReference>
<evidence type="ECO:0000313" key="2">
    <source>
        <dbReference type="Proteomes" id="UP000237347"/>
    </source>
</evidence>
<dbReference type="SUPFAM" id="SSF49303">
    <property type="entry name" value="beta-Galactosidase/glucuronidase domain"/>
    <property type="match status" value="1"/>
</dbReference>
<dbReference type="PANTHER" id="PTHR43536:SF1">
    <property type="entry name" value="MANNOSYLGLYCOPROTEIN ENDO-BETA-MANNOSIDASE"/>
    <property type="match status" value="1"/>
</dbReference>
<keyword evidence="2" id="KW-1185">Reference proteome</keyword>
<sequence length="105" mass="12083">MKYPESKNPKLVYFLLLKHYHTSDYGILSRNFYWLHLFGGDYKLLEPYGMKKITLEITSKGSPIIPDNSTARFLPVHYSDNCFLLVSSKVIPIKITFKGPPGVML</sequence>
<accession>A0AAW0KFW3</accession>
<dbReference type="InterPro" id="IPR036156">
    <property type="entry name" value="Beta-gal/glucu_dom_sf"/>
</dbReference>
<comment type="caution">
    <text evidence="1">The sequence shown here is derived from an EMBL/GenBank/DDBJ whole genome shotgun (WGS) entry which is preliminary data.</text>
</comment>
<reference evidence="1 2" key="1">
    <citation type="journal article" date="2018" name="Sci. Data">
        <title>The draft genome sequence of cork oak.</title>
        <authorList>
            <person name="Ramos A.M."/>
            <person name="Usie A."/>
            <person name="Barbosa P."/>
            <person name="Barros P.M."/>
            <person name="Capote T."/>
            <person name="Chaves I."/>
            <person name="Simoes F."/>
            <person name="Abreu I."/>
            <person name="Carrasquinho I."/>
            <person name="Faro C."/>
            <person name="Guimaraes J.B."/>
            <person name="Mendonca D."/>
            <person name="Nobrega F."/>
            <person name="Rodrigues L."/>
            <person name="Saibo N.J.M."/>
            <person name="Varela M.C."/>
            <person name="Egas C."/>
            <person name="Matos J."/>
            <person name="Miguel C.M."/>
            <person name="Oliveira M.M."/>
            <person name="Ricardo C.P."/>
            <person name="Goncalves S."/>
        </authorList>
    </citation>
    <scope>NUCLEOTIDE SEQUENCE [LARGE SCALE GENOMIC DNA]</scope>
    <source>
        <strain evidence="2">cv. HL8</strain>
    </source>
</reference>
<name>A0AAW0KFW3_QUESU</name>
<proteinExistence type="predicted"/>
<evidence type="ECO:0000313" key="1">
    <source>
        <dbReference type="EMBL" id="KAK7837401.1"/>
    </source>
</evidence>